<organism evidence="9 10">
    <name type="scientific">Anaerobiospirillum thomasii</name>
    <dbReference type="NCBI Taxonomy" id="179995"/>
    <lineage>
        <taxon>Bacteria</taxon>
        <taxon>Pseudomonadati</taxon>
        <taxon>Pseudomonadota</taxon>
        <taxon>Gammaproteobacteria</taxon>
        <taxon>Aeromonadales</taxon>
        <taxon>Succinivibrionaceae</taxon>
        <taxon>Anaerobiospirillum</taxon>
    </lineage>
</organism>
<comment type="subunit">
    <text evidence="4">Part of the Bam complex.</text>
</comment>
<dbReference type="InterPro" id="IPR011047">
    <property type="entry name" value="Quinoprotein_ADH-like_sf"/>
</dbReference>
<evidence type="ECO:0000256" key="7">
    <source>
        <dbReference type="SAM" id="SignalP"/>
    </source>
</evidence>
<dbReference type="InterPro" id="IPR002372">
    <property type="entry name" value="PQQ_rpt_dom"/>
</dbReference>
<dbReference type="SMART" id="SM00564">
    <property type="entry name" value="PQQ"/>
    <property type="match status" value="6"/>
</dbReference>
<dbReference type="EMBL" id="UAPV01000001">
    <property type="protein sequence ID" value="SPT69428.1"/>
    <property type="molecule type" value="Genomic_DNA"/>
</dbReference>
<comment type="function">
    <text evidence="4">Part of the outer membrane protein assembly complex, which is involved in assembly and insertion of beta-barrel proteins into the outer membrane.</text>
</comment>
<dbReference type="InterPro" id="IPR018391">
    <property type="entry name" value="PQQ_b-propeller_rpt"/>
</dbReference>
<evidence type="ECO:0000259" key="8">
    <source>
        <dbReference type="Pfam" id="PF13360"/>
    </source>
</evidence>
<name>A0A2X0VIX7_9GAMM</name>
<dbReference type="PANTHER" id="PTHR34512:SF30">
    <property type="entry name" value="OUTER MEMBRANE PROTEIN ASSEMBLY FACTOR BAMB"/>
    <property type="match status" value="1"/>
</dbReference>
<keyword evidence="2 4" id="KW-0472">Membrane</keyword>
<keyword evidence="10" id="KW-1185">Reference proteome</keyword>
<reference evidence="9 10" key="1">
    <citation type="submission" date="2018-06" db="EMBL/GenBank/DDBJ databases">
        <authorList>
            <consortium name="Pathogen Informatics"/>
            <person name="Doyle S."/>
        </authorList>
    </citation>
    <scope>NUCLEOTIDE SEQUENCE [LARGE SCALE GENOMIC DNA]</scope>
    <source>
        <strain evidence="9 10">NCTC13093</strain>
    </source>
</reference>
<comment type="subcellular location">
    <subcellularLocation>
        <location evidence="4">Cell outer membrane</location>
        <topology evidence="4">Lipid-anchor</topology>
    </subcellularLocation>
</comment>
<feature type="domain" description="Pyrrolo-quinoline quinone repeat" evidence="8">
    <location>
        <begin position="73"/>
        <end position="317"/>
    </location>
</feature>
<evidence type="ECO:0000256" key="5">
    <source>
        <dbReference type="SAM" id="Coils"/>
    </source>
</evidence>
<evidence type="ECO:0000256" key="4">
    <source>
        <dbReference type="HAMAP-Rule" id="MF_00923"/>
    </source>
</evidence>
<evidence type="ECO:0000313" key="10">
    <source>
        <dbReference type="Proteomes" id="UP000250086"/>
    </source>
</evidence>
<evidence type="ECO:0000256" key="3">
    <source>
        <dbReference type="ARBA" id="ARBA00023237"/>
    </source>
</evidence>
<protein>
    <recommendedName>
        <fullName evidence="4">Outer membrane protein assembly factor BamB</fullName>
    </recommendedName>
</protein>
<dbReference type="HAMAP" id="MF_00923">
    <property type="entry name" value="OM_assembly_BamB"/>
    <property type="match status" value="1"/>
</dbReference>
<evidence type="ECO:0000256" key="6">
    <source>
        <dbReference type="SAM" id="MobiDB-lite"/>
    </source>
</evidence>
<dbReference type="InterPro" id="IPR015943">
    <property type="entry name" value="WD40/YVTN_repeat-like_dom_sf"/>
</dbReference>
<keyword evidence="4 9" id="KW-0449">Lipoprotein</keyword>
<feature type="region of interest" description="Disordered" evidence="6">
    <location>
        <begin position="487"/>
        <end position="538"/>
    </location>
</feature>
<dbReference type="NCBIfam" id="TIGR03300">
    <property type="entry name" value="assembly_YfgL"/>
    <property type="match status" value="1"/>
</dbReference>
<feature type="compositionally biased region" description="Low complexity" evidence="6">
    <location>
        <begin position="516"/>
        <end position="525"/>
    </location>
</feature>
<feature type="chain" id="PRO_5016184642" description="Outer membrane protein assembly factor BamB" evidence="7">
    <location>
        <begin position="24"/>
        <end position="538"/>
    </location>
</feature>
<feature type="signal peptide" evidence="7">
    <location>
        <begin position="1"/>
        <end position="23"/>
    </location>
</feature>
<dbReference type="InterPro" id="IPR017687">
    <property type="entry name" value="BamB"/>
</dbReference>
<dbReference type="PANTHER" id="PTHR34512">
    <property type="entry name" value="CELL SURFACE PROTEIN"/>
    <property type="match status" value="1"/>
</dbReference>
<keyword evidence="4" id="KW-0564">Palmitate</keyword>
<dbReference type="Pfam" id="PF13360">
    <property type="entry name" value="PQQ_2"/>
    <property type="match status" value="1"/>
</dbReference>
<dbReference type="Gene3D" id="2.130.10.10">
    <property type="entry name" value="YVTN repeat-like/Quinoprotein amine dehydrogenase"/>
    <property type="match status" value="1"/>
</dbReference>
<sequence>MIKHKLALALPLSMLALFGCSGSEDLYAPVEAPEIVNSFEPQKLFDVSSGGVDKYFSIISPAFVGNTLYVSSRNGYVKAMDAIEGSTLWSIDLDDEYENSDKRSARLSAALDANQNYVAVGSENGYIYVLDAKDGHVVWKKYLEGEIVSKPAFSGSGDALFVQDTRGRIFCLQSSDGSERWVAAKAMTSLRLRSQSSFIVVGDEYVISGQPGGKVGVYLQSTGALVNEVNISRAAGINDLERIADVSSTPLLLGDDLYATSYNGSLSVFSFNDNTMASTLGYSSSQNMDFDDNYIVITDDKGHVYCIDRQTGAEIWVNSRLTYRKTGAPAIYGNYVVVGDYEGYLYFMSLADGKIESMLACDNSAIYSSPVVHDGRLYVFANDGSIICLSHDPAGLAKAKEGTRKVELMYSGANANLMAPGVGESGVYAPDVMNEAALMARRAAIIKAVEDAQRRQRAAALAQKKAYEKARAEYEAKVKAYEEERRKRLSGFGLMPQEGVKSDAAEDVQPGTDNTQPQQAPAPQADQVEDSKASGFGL</sequence>
<dbReference type="Proteomes" id="UP000250086">
    <property type="component" value="Unassembled WGS sequence"/>
</dbReference>
<evidence type="ECO:0000256" key="1">
    <source>
        <dbReference type="ARBA" id="ARBA00022729"/>
    </source>
</evidence>
<dbReference type="GO" id="GO:0009279">
    <property type="term" value="C:cell outer membrane"/>
    <property type="evidence" value="ECO:0007669"/>
    <property type="project" value="UniProtKB-SubCell"/>
</dbReference>
<dbReference type="AlphaFoldDB" id="A0A2X0VIX7"/>
<dbReference type="GO" id="GO:0051205">
    <property type="term" value="P:protein insertion into membrane"/>
    <property type="evidence" value="ECO:0007669"/>
    <property type="project" value="UniProtKB-UniRule"/>
</dbReference>
<keyword evidence="3 4" id="KW-0998">Cell outer membrane</keyword>
<keyword evidence="5" id="KW-0175">Coiled coil</keyword>
<gene>
    <name evidence="9" type="primary">yfgL</name>
    <name evidence="4" type="synonym">bamB</name>
    <name evidence="9" type="ORF">NCTC13093_00804</name>
</gene>
<dbReference type="RefSeq" id="WP_113743604.1">
    <property type="nucleotide sequence ID" value="NZ_UAPV01000001.1"/>
</dbReference>
<comment type="similarity">
    <text evidence="4">Belongs to the BamB family.</text>
</comment>
<keyword evidence="1 4" id="KW-0732">Signal</keyword>
<accession>A0A2X0VIX7</accession>
<dbReference type="PROSITE" id="PS51257">
    <property type="entry name" value="PROKAR_LIPOPROTEIN"/>
    <property type="match status" value="1"/>
</dbReference>
<evidence type="ECO:0000313" key="9">
    <source>
        <dbReference type="EMBL" id="SPT69428.1"/>
    </source>
</evidence>
<evidence type="ECO:0000256" key="2">
    <source>
        <dbReference type="ARBA" id="ARBA00023136"/>
    </source>
</evidence>
<dbReference type="GO" id="GO:0043165">
    <property type="term" value="P:Gram-negative-bacterium-type cell outer membrane assembly"/>
    <property type="evidence" value="ECO:0007669"/>
    <property type="project" value="UniProtKB-UniRule"/>
</dbReference>
<feature type="coiled-coil region" evidence="5">
    <location>
        <begin position="457"/>
        <end position="487"/>
    </location>
</feature>
<dbReference type="SUPFAM" id="SSF50998">
    <property type="entry name" value="Quinoprotein alcohol dehydrogenase-like"/>
    <property type="match status" value="1"/>
</dbReference>
<proteinExistence type="inferred from homology"/>